<dbReference type="InterPro" id="IPR002514">
    <property type="entry name" value="Transposase_8"/>
</dbReference>
<reference evidence="1 2" key="1">
    <citation type="journal article" date="2017" name="Front. Microbiol.">
        <title>Phaeobacter piscinae sp. nov., a species of the Roseobacter group and potential aquaculture probiont.</title>
        <authorList>
            <person name="Sonnenschein E.C."/>
            <person name="Phippen C.B.W."/>
            <person name="Nielsen K.F."/>
            <person name="Mateiu R.V."/>
            <person name="Melchiorsen J."/>
            <person name="Gram L."/>
            <person name="Overmann J."/>
            <person name="Freese H.M."/>
        </authorList>
    </citation>
    <scope>NUCLEOTIDE SEQUENCE [LARGE SCALE GENOMIC DNA]</scope>
    <source>
        <strain evidence="1 2">P13</strain>
    </source>
</reference>
<sequence>MAKRRKFTDQFKAKVALEALRGDKTIQEIAAQHQVHPNQVSTWKRQAVEGMADVFARGGTPEGPTEAEIKELHAKIGRLAVENDFLSEGLKR</sequence>
<organism evidence="1 2">
    <name type="scientific">Phaeobacter piscinae</name>
    <dbReference type="NCBI Taxonomy" id="1580596"/>
    <lineage>
        <taxon>Bacteria</taxon>
        <taxon>Pseudomonadati</taxon>
        <taxon>Pseudomonadota</taxon>
        <taxon>Alphaproteobacteria</taxon>
        <taxon>Rhodobacterales</taxon>
        <taxon>Roseobacteraceae</taxon>
        <taxon>Phaeobacter</taxon>
    </lineage>
</organism>
<dbReference type="AlphaFoldDB" id="A0AAN1GS98"/>
<dbReference type="EMBL" id="CP010767">
    <property type="protein sequence ID" value="ATG44211.1"/>
    <property type="molecule type" value="Genomic_DNA"/>
</dbReference>
<gene>
    <name evidence="1" type="ORF">PhaeoP13_02288</name>
</gene>
<dbReference type="InterPro" id="IPR036388">
    <property type="entry name" value="WH-like_DNA-bd_sf"/>
</dbReference>
<dbReference type="GO" id="GO:0004803">
    <property type="term" value="F:transposase activity"/>
    <property type="evidence" value="ECO:0007669"/>
    <property type="project" value="InterPro"/>
</dbReference>
<name>A0AAN1GS98_9RHOB</name>
<evidence type="ECO:0000313" key="1">
    <source>
        <dbReference type="EMBL" id="ATG44211.1"/>
    </source>
</evidence>
<evidence type="ECO:0000313" key="2">
    <source>
        <dbReference type="Proteomes" id="UP000218606"/>
    </source>
</evidence>
<dbReference type="GO" id="GO:0003677">
    <property type="term" value="F:DNA binding"/>
    <property type="evidence" value="ECO:0007669"/>
    <property type="project" value="InterPro"/>
</dbReference>
<dbReference type="GO" id="GO:0006313">
    <property type="term" value="P:DNA transposition"/>
    <property type="evidence" value="ECO:0007669"/>
    <property type="project" value="InterPro"/>
</dbReference>
<dbReference type="InterPro" id="IPR009057">
    <property type="entry name" value="Homeodomain-like_sf"/>
</dbReference>
<dbReference type="Pfam" id="PF01527">
    <property type="entry name" value="HTH_Tnp_1"/>
    <property type="match status" value="1"/>
</dbReference>
<dbReference type="Proteomes" id="UP000218606">
    <property type="component" value="Chromosome"/>
</dbReference>
<dbReference type="Gene3D" id="1.10.10.10">
    <property type="entry name" value="Winged helix-like DNA-binding domain superfamily/Winged helix DNA-binding domain"/>
    <property type="match status" value="1"/>
</dbReference>
<proteinExistence type="predicted"/>
<accession>A0AAN1GS98</accession>
<dbReference type="SUPFAM" id="SSF46689">
    <property type="entry name" value="Homeodomain-like"/>
    <property type="match status" value="1"/>
</dbReference>
<protein>
    <submittedName>
        <fullName evidence="1">Transposase</fullName>
    </submittedName>
</protein>